<dbReference type="Gene3D" id="3.50.7.10">
    <property type="entry name" value="GroEL"/>
    <property type="match status" value="1"/>
</dbReference>
<keyword evidence="2" id="KW-1185">Reference proteome</keyword>
<dbReference type="GO" id="GO:0006457">
    <property type="term" value="P:protein folding"/>
    <property type="evidence" value="ECO:0007669"/>
    <property type="project" value="InterPro"/>
</dbReference>
<dbReference type="PANTHER" id="PTHR46787:SF1">
    <property type="entry name" value="MOLECULAR CHAPERONE MKKS"/>
    <property type="match status" value="1"/>
</dbReference>
<dbReference type="PANTHER" id="PTHR46787">
    <property type="entry name" value="SYNDROMES PUTATIVE CHAPERONIN-RELATED"/>
    <property type="match status" value="1"/>
</dbReference>
<dbReference type="SUPFAM" id="SSF48592">
    <property type="entry name" value="GroEL equatorial domain-like"/>
    <property type="match status" value="1"/>
</dbReference>
<comment type="caution">
    <text evidence="1">The sequence shown here is derived from an EMBL/GenBank/DDBJ whole genome shotgun (WGS) entry which is preliminary data.</text>
</comment>
<dbReference type="InterPro" id="IPR027413">
    <property type="entry name" value="GROEL-like_equatorial_sf"/>
</dbReference>
<dbReference type="GO" id="GO:0060271">
    <property type="term" value="P:cilium assembly"/>
    <property type="evidence" value="ECO:0007669"/>
    <property type="project" value="InterPro"/>
</dbReference>
<dbReference type="GO" id="GO:0032502">
    <property type="term" value="P:developmental process"/>
    <property type="evidence" value="ECO:0007669"/>
    <property type="project" value="TreeGrafter"/>
</dbReference>
<dbReference type="EMBL" id="WNTK01000005">
    <property type="protein sequence ID" value="KAG9484344.1"/>
    <property type="molecule type" value="Genomic_DNA"/>
</dbReference>
<dbReference type="Gene3D" id="3.30.260.10">
    <property type="entry name" value="TCP-1-like chaperonin intermediate domain"/>
    <property type="match status" value="1"/>
</dbReference>
<dbReference type="GO" id="GO:0005634">
    <property type="term" value="C:nucleus"/>
    <property type="evidence" value="ECO:0007669"/>
    <property type="project" value="TreeGrafter"/>
</dbReference>
<evidence type="ECO:0000313" key="1">
    <source>
        <dbReference type="EMBL" id="KAG9484344.1"/>
    </source>
</evidence>
<dbReference type="GO" id="GO:1902636">
    <property type="term" value="C:kinociliary basal body"/>
    <property type="evidence" value="ECO:0007669"/>
    <property type="project" value="TreeGrafter"/>
</dbReference>
<dbReference type="GO" id="GO:0051131">
    <property type="term" value="P:chaperone-mediated protein complex assembly"/>
    <property type="evidence" value="ECO:0007669"/>
    <property type="project" value="TreeGrafter"/>
</dbReference>
<dbReference type="InterPro" id="IPR002423">
    <property type="entry name" value="Cpn60/GroEL/TCP-1"/>
</dbReference>
<dbReference type="SUPFAM" id="SSF52029">
    <property type="entry name" value="GroEL apical domain-like"/>
    <property type="match status" value="1"/>
</dbReference>
<evidence type="ECO:0008006" key="3">
    <source>
        <dbReference type="Google" id="ProtNLM"/>
    </source>
</evidence>
<dbReference type="Pfam" id="PF00118">
    <property type="entry name" value="Cpn60_TCP1"/>
    <property type="match status" value="1"/>
</dbReference>
<dbReference type="GO" id="GO:0051082">
    <property type="term" value="F:unfolded protein binding"/>
    <property type="evidence" value="ECO:0007669"/>
    <property type="project" value="InterPro"/>
</dbReference>
<dbReference type="InterPro" id="IPR027410">
    <property type="entry name" value="TCP-1-like_intermed_sf"/>
</dbReference>
<reference evidence="1" key="1">
    <citation type="thesis" date="2020" institute="ProQuest LLC" country="789 East Eisenhower Parkway, Ann Arbor, MI, USA">
        <title>Comparative Genomics and Chromosome Evolution.</title>
        <authorList>
            <person name="Mudd A.B."/>
        </authorList>
    </citation>
    <scope>NUCLEOTIDE SEQUENCE</scope>
    <source>
        <strain evidence="1">HN-11 Male</strain>
        <tissue evidence="1">Kidney and liver</tissue>
    </source>
</reference>
<dbReference type="GO" id="GO:0005737">
    <property type="term" value="C:cytoplasm"/>
    <property type="evidence" value="ECO:0007669"/>
    <property type="project" value="TreeGrafter"/>
</dbReference>
<accession>A0A8J6FB28</accession>
<dbReference type="Proteomes" id="UP000770717">
    <property type="component" value="Unassembled WGS sequence"/>
</dbReference>
<name>A0A8J6FB28_ELECQ</name>
<gene>
    <name evidence="1" type="ORF">GDO78_009978</name>
</gene>
<proteinExistence type="predicted"/>
<dbReference type="InterPro" id="IPR028790">
    <property type="entry name" value="MKKS"/>
</dbReference>
<evidence type="ECO:0000313" key="2">
    <source>
        <dbReference type="Proteomes" id="UP000770717"/>
    </source>
</evidence>
<sequence length="572" mass="62078">MERLEQRTPSLCTAAPLTAASLRESLSVMQKMLSSCYGPFGRLKQVHNGSGGYVATTSQSSALLGGLSLSHPALQLLAASIRNHVSTFSDSGLFAGILCCQLIDRCLNLPVSTHRVIKLNKSLLDMCLSYLKSENCACKINVDFTHSTSLLDVTRSVLCSKPACMMTMKEVDYVSLLVVKAFLYKVPNESHPKPLLGRTLIVTVEGPSLMESAFIPGVLIEMPAYSWSRLIPSSGLPSTSIKLALFSLSLCGEFSDTGGGVIDVMAGVDPEKVMLDQLIALGTQLVNDHVQVVVCQKVIHPSLRQYLKEHEVLAVDRLGATLMEPLSQMTGAQPIASLCPDSACYGSLKQISKVSYGYKHYLHLLPYDTAVGSIVLCNRNETSLKELKRTCQTAEHTLNLLLKEPWLLLGGGCTEAHIAAYIRYKSSNLHGGHLEDLRCTASEYKLVADCFCSSLEAVARSLEHDGGEILTDLQDGHFWSAPPDVNANAEHAESVHKCGCQLLQRKDGLKWSVLGSPRQPFSPRSHSDVSLRLLAAQNLILDGFTAKCHALRVAIDTAALILDLAYVVKDGN</sequence>
<dbReference type="InterPro" id="IPR027409">
    <property type="entry name" value="GroEL-like_apical_dom_sf"/>
</dbReference>
<dbReference type="GO" id="GO:0005524">
    <property type="term" value="F:ATP binding"/>
    <property type="evidence" value="ECO:0007669"/>
    <property type="project" value="InterPro"/>
</dbReference>
<dbReference type="OrthoDB" id="528704at2759"/>
<dbReference type="AlphaFoldDB" id="A0A8J6FB28"/>
<organism evidence="1 2">
    <name type="scientific">Eleutherodactylus coqui</name>
    <name type="common">Puerto Rican coqui</name>
    <dbReference type="NCBI Taxonomy" id="57060"/>
    <lineage>
        <taxon>Eukaryota</taxon>
        <taxon>Metazoa</taxon>
        <taxon>Chordata</taxon>
        <taxon>Craniata</taxon>
        <taxon>Vertebrata</taxon>
        <taxon>Euteleostomi</taxon>
        <taxon>Amphibia</taxon>
        <taxon>Batrachia</taxon>
        <taxon>Anura</taxon>
        <taxon>Neobatrachia</taxon>
        <taxon>Hyloidea</taxon>
        <taxon>Eleutherodactylidae</taxon>
        <taxon>Eleutherodactylinae</taxon>
        <taxon>Eleutherodactylus</taxon>
        <taxon>Eleutherodactylus</taxon>
    </lineage>
</organism>
<dbReference type="Gene3D" id="1.10.560.10">
    <property type="entry name" value="GroEL-like equatorial domain"/>
    <property type="match status" value="1"/>
</dbReference>
<protein>
    <recommendedName>
        <fullName evidence="3">McKusick-Kaufman syndrome</fullName>
    </recommendedName>
</protein>